<dbReference type="EMBL" id="JABFAF010276525">
    <property type="protein sequence ID" value="MBA0879887.1"/>
    <property type="molecule type" value="Genomic_DNA"/>
</dbReference>
<sequence length="36" mass="4033">MQNGLATQLGAFPSAWIHKTYFSEVSLNPRLIKLSL</sequence>
<dbReference type="AlphaFoldDB" id="A0A7J9N9U5"/>
<protein>
    <submittedName>
        <fullName evidence="1">Uncharacterized protein</fullName>
    </submittedName>
</protein>
<gene>
    <name evidence="1" type="ORF">Goshw_026045</name>
</gene>
<reference evidence="1 2" key="1">
    <citation type="journal article" date="2019" name="Genome Biol. Evol.">
        <title>Insights into the evolution of the New World diploid cottons (Gossypium, subgenus Houzingenia) based on genome sequencing.</title>
        <authorList>
            <person name="Grover C.E."/>
            <person name="Arick M.A. 2nd"/>
            <person name="Thrash A."/>
            <person name="Conover J.L."/>
            <person name="Sanders W.S."/>
            <person name="Peterson D.G."/>
            <person name="Frelichowski J.E."/>
            <person name="Scheffler J.A."/>
            <person name="Scheffler B.E."/>
            <person name="Wendel J.F."/>
        </authorList>
    </citation>
    <scope>NUCLEOTIDE SEQUENCE [LARGE SCALE GENOMIC DNA]</scope>
    <source>
        <strain evidence="1">1</strain>
        <tissue evidence="1">Leaf</tissue>
    </source>
</reference>
<organism evidence="1 2">
    <name type="scientific">Gossypium schwendimanii</name>
    <name type="common">Cotton</name>
    <dbReference type="NCBI Taxonomy" id="34291"/>
    <lineage>
        <taxon>Eukaryota</taxon>
        <taxon>Viridiplantae</taxon>
        <taxon>Streptophyta</taxon>
        <taxon>Embryophyta</taxon>
        <taxon>Tracheophyta</taxon>
        <taxon>Spermatophyta</taxon>
        <taxon>Magnoliopsida</taxon>
        <taxon>eudicotyledons</taxon>
        <taxon>Gunneridae</taxon>
        <taxon>Pentapetalae</taxon>
        <taxon>rosids</taxon>
        <taxon>malvids</taxon>
        <taxon>Malvales</taxon>
        <taxon>Malvaceae</taxon>
        <taxon>Malvoideae</taxon>
        <taxon>Gossypium</taxon>
    </lineage>
</organism>
<keyword evidence="2" id="KW-1185">Reference proteome</keyword>
<evidence type="ECO:0000313" key="2">
    <source>
        <dbReference type="Proteomes" id="UP000593576"/>
    </source>
</evidence>
<name>A0A7J9N9U5_GOSSC</name>
<evidence type="ECO:0000313" key="1">
    <source>
        <dbReference type="EMBL" id="MBA0879887.1"/>
    </source>
</evidence>
<accession>A0A7J9N9U5</accession>
<proteinExistence type="predicted"/>
<comment type="caution">
    <text evidence="1">The sequence shown here is derived from an EMBL/GenBank/DDBJ whole genome shotgun (WGS) entry which is preliminary data.</text>
</comment>
<dbReference type="Proteomes" id="UP000593576">
    <property type="component" value="Unassembled WGS sequence"/>
</dbReference>